<dbReference type="Pfam" id="PF12706">
    <property type="entry name" value="Lactamase_B_2"/>
    <property type="match status" value="1"/>
</dbReference>
<protein>
    <submittedName>
        <fullName evidence="2">MBL fold metallo-hydrolase</fullName>
    </submittedName>
</protein>
<evidence type="ECO:0000313" key="2">
    <source>
        <dbReference type="EMBL" id="TFH84049.1"/>
    </source>
</evidence>
<dbReference type="AlphaFoldDB" id="A0A4Y8VTW7"/>
<dbReference type="InterPro" id="IPR001279">
    <property type="entry name" value="Metallo-B-lactamas"/>
</dbReference>
<comment type="caution">
    <text evidence="2">The sequence shown here is derived from an EMBL/GenBank/DDBJ whole genome shotgun (WGS) entry which is preliminary data.</text>
</comment>
<dbReference type="RefSeq" id="WP_134842711.1">
    <property type="nucleotide sequence ID" value="NZ_DAWCZC010000010.1"/>
</dbReference>
<accession>A0A4Y8VTW7</accession>
<evidence type="ECO:0000313" key="3">
    <source>
        <dbReference type="Proteomes" id="UP000297872"/>
    </source>
</evidence>
<feature type="domain" description="Metallo-beta-lactamase" evidence="1">
    <location>
        <begin position="38"/>
        <end position="230"/>
    </location>
</feature>
<keyword evidence="3" id="KW-1185">Reference proteome</keyword>
<evidence type="ECO:0000259" key="1">
    <source>
        <dbReference type="SMART" id="SM00849"/>
    </source>
</evidence>
<dbReference type="PANTHER" id="PTHR42663">
    <property type="entry name" value="HYDROLASE C777.06C-RELATED-RELATED"/>
    <property type="match status" value="1"/>
</dbReference>
<proteinExistence type="predicted"/>
<sequence length="261" mass="29774">MNSKLKITLLGTGTSSGVPVLGCYCEVCRSQNPKDKRFRCAVLVETDHTRILIDAGPDIRMQLLRVPFRKLDGVLITHIHYDHVGGMDDLRGFCKFGDIQVYGDGLVTSTLPHTMPYCFPANPELLYPGAPKLSLHTIEPHREYTIGDISYMPIRVMHDKMPILGYRFGKFAYITDMKSMDDEEYTYLEGVEVLVINALRFEKPHHSHQLVDDAIRVARRIGARQVYLTHVTHQIGLYEKANRRLPAGFKFAYDTQVIEIH</sequence>
<dbReference type="Proteomes" id="UP000297872">
    <property type="component" value="Unassembled WGS sequence"/>
</dbReference>
<dbReference type="EMBL" id="SGVY01000005">
    <property type="protein sequence ID" value="TFH84049.1"/>
    <property type="molecule type" value="Genomic_DNA"/>
</dbReference>
<dbReference type="SMART" id="SM00849">
    <property type="entry name" value="Lactamase_B"/>
    <property type="match status" value="1"/>
</dbReference>
<dbReference type="GeneID" id="302994239"/>
<reference evidence="2 3" key="1">
    <citation type="submission" date="2019-02" db="EMBL/GenBank/DDBJ databases">
        <title>Draft Genome Sequence of the Prevotella sp. BCRC 81118, Isolated from Human Feces.</title>
        <authorList>
            <person name="Huang C.-H."/>
        </authorList>
    </citation>
    <scope>NUCLEOTIDE SEQUENCE [LARGE SCALE GENOMIC DNA]</scope>
    <source>
        <strain evidence="2 3">BCRC 81118</strain>
    </source>
</reference>
<dbReference type="OrthoDB" id="9781189at2"/>
<dbReference type="PANTHER" id="PTHR42663:SF6">
    <property type="entry name" value="HYDROLASE C777.06C-RELATED"/>
    <property type="match status" value="1"/>
</dbReference>
<dbReference type="Gene3D" id="3.60.15.10">
    <property type="entry name" value="Ribonuclease Z/Hydroxyacylglutathione hydrolase-like"/>
    <property type="match status" value="1"/>
</dbReference>
<name>A0A4Y8VTW7_9BACT</name>
<gene>
    <name evidence="2" type="ORF">EXN75_02870</name>
</gene>
<dbReference type="CDD" id="cd16279">
    <property type="entry name" value="metallo-hydrolase-like_MBL-fold"/>
    <property type="match status" value="1"/>
</dbReference>
<dbReference type="InterPro" id="IPR036866">
    <property type="entry name" value="RibonucZ/Hydroxyglut_hydro"/>
</dbReference>
<organism evidence="2 3">
    <name type="scientific">Segatella hominis</name>
    <dbReference type="NCBI Taxonomy" id="2518605"/>
    <lineage>
        <taxon>Bacteria</taxon>
        <taxon>Pseudomonadati</taxon>
        <taxon>Bacteroidota</taxon>
        <taxon>Bacteroidia</taxon>
        <taxon>Bacteroidales</taxon>
        <taxon>Prevotellaceae</taxon>
        <taxon>Segatella</taxon>
    </lineage>
</organism>
<keyword evidence="2" id="KW-0378">Hydrolase</keyword>
<dbReference type="SUPFAM" id="SSF56281">
    <property type="entry name" value="Metallo-hydrolase/oxidoreductase"/>
    <property type="match status" value="1"/>
</dbReference>
<dbReference type="GO" id="GO:0016787">
    <property type="term" value="F:hydrolase activity"/>
    <property type="evidence" value="ECO:0007669"/>
    <property type="project" value="UniProtKB-KW"/>
</dbReference>